<name>A0A6A6A6N7_9PLEO</name>
<sequence>MHYCCGRCDACILPLLYARLPPRTISLYMALLSKLVMHRLLILCEDRAANVPRKNPRLGIVVIQFFFTFDEHLSRRHYLLIAHLLRFQRRWFWISLHHWVSKICWQLDVPRLISLCGVGSPVSRSPRS</sequence>
<reference evidence="1" key="1">
    <citation type="journal article" date="2020" name="Stud. Mycol.">
        <title>101 Dothideomycetes genomes: a test case for predicting lifestyles and emergence of pathogens.</title>
        <authorList>
            <person name="Haridas S."/>
            <person name="Albert R."/>
            <person name="Binder M."/>
            <person name="Bloem J."/>
            <person name="Labutti K."/>
            <person name="Salamov A."/>
            <person name="Andreopoulos B."/>
            <person name="Baker S."/>
            <person name="Barry K."/>
            <person name="Bills G."/>
            <person name="Bluhm B."/>
            <person name="Cannon C."/>
            <person name="Castanera R."/>
            <person name="Culley D."/>
            <person name="Daum C."/>
            <person name="Ezra D."/>
            <person name="Gonzalez J."/>
            <person name="Henrissat B."/>
            <person name="Kuo A."/>
            <person name="Liang C."/>
            <person name="Lipzen A."/>
            <person name="Lutzoni F."/>
            <person name="Magnuson J."/>
            <person name="Mondo S."/>
            <person name="Nolan M."/>
            <person name="Ohm R."/>
            <person name="Pangilinan J."/>
            <person name="Park H.-J."/>
            <person name="Ramirez L."/>
            <person name="Alfaro M."/>
            <person name="Sun H."/>
            <person name="Tritt A."/>
            <person name="Yoshinaga Y."/>
            <person name="Zwiers L.-H."/>
            <person name="Turgeon B."/>
            <person name="Goodwin S."/>
            <person name="Spatafora J."/>
            <person name="Crous P."/>
            <person name="Grigoriev I."/>
        </authorList>
    </citation>
    <scope>NUCLEOTIDE SEQUENCE</scope>
    <source>
        <strain evidence="1">CBS 119687</strain>
    </source>
</reference>
<dbReference type="RefSeq" id="XP_033522041.1">
    <property type="nucleotide sequence ID" value="XM_033673258.1"/>
</dbReference>
<dbReference type="GeneID" id="54413690"/>
<organism evidence="1 2">
    <name type="scientific">Dothidotthia symphoricarpi CBS 119687</name>
    <dbReference type="NCBI Taxonomy" id="1392245"/>
    <lineage>
        <taxon>Eukaryota</taxon>
        <taxon>Fungi</taxon>
        <taxon>Dikarya</taxon>
        <taxon>Ascomycota</taxon>
        <taxon>Pezizomycotina</taxon>
        <taxon>Dothideomycetes</taxon>
        <taxon>Pleosporomycetidae</taxon>
        <taxon>Pleosporales</taxon>
        <taxon>Dothidotthiaceae</taxon>
        <taxon>Dothidotthia</taxon>
    </lineage>
</organism>
<accession>A0A6A6A6N7</accession>
<gene>
    <name evidence="1" type="ORF">P153DRAFT_53080</name>
</gene>
<evidence type="ECO:0000313" key="2">
    <source>
        <dbReference type="Proteomes" id="UP000799771"/>
    </source>
</evidence>
<keyword evidence="2" id="KW-1185">Reference proteome</keyword>
<evidence type="ECO:0000313" key="1">
    <source>
        <dbReference type="EMBL" id="KAF2127652.1"/>
    </source>
</evidence>
<dbReference type="Proteomes" id="UP000799771">
    <property type="component" value="Unassembled WGS sequence"/>
</dbReference>
<dbReference type="AlphaFoldDB" id="A0A6A6A6N7"/>
<proteinExistence type="predicted"/>
<protein>
    <submittedName>
        <fullName evidence="1">Uncharacterized protein</fullName>
    </submittedName>
</protein>
<dbReference type="EMBL" id="ML977510">
    <property type="protein sequence ID" value="KAF2127652.1"/>
    <property type="molecule type" value="Genomic_DNA"/>
</dbReference>